<dbReference type="Proteomes" id="UP001151760">
    <property type="component" value="Unassembled WGS sequence"/>
</dbReference>
<evidence type="ECO:0000313" key="3">
    <source>
        <dbReference type="Proteomes" id="UP001151760"/>
    </source>
</evidence>
<evidence type="ECO:0000313" key="2">
    <source>
        <dbReference type="EMBL" id="GJT18527.1"/>
    </source>
</evidence>
<keyword evidence="3" id="KW-1185">Reference proteome</keyword>
<reference evidence="2" key="1">
    <citation type="journal article" date="2022" name="Int. J. Mol. Sci.">
        <title>Draft Genome of Tanacetum Coccineum: Genomic Comparison of Closely Related Tanacetum-Family Plants.</title>
        <authorList>
            <person name="Yamashiro T."/>
            <person name="Shiraishi A."/>
            <person name="Nakayama K."/>
            <person name="Satake H."/>
        </authorList>
    </citation>
    <scope>NUCLEOTIDE SEQUENCE</scope>
</reference>
<dbReference type="EMBL" id="BQNB010013643">
    <property type="protein sequence ID" value="GJT18527.1"/>
    <property type="molecule type" value="Genomic_DNA"/>
</dbReference>
<organism evidence="2 3">
    <name type="scientific">Tanacetum coccineum</name>
    <dbReference type="NCBI Taxonomy" id="301880"/>
    <lineage>
        <taxon>Eukaryota</taxon>
        <taxon>Viridiplantae</taxon>
        <taxon>Streptophyta</taxon>
        <taxon>Embryophyta</taxon>
        <taxon>Tracheophyta</taxon>
        <taxon>Spermatophyta</taxon>
        <taxon>Magnoliopsida</taxon>
        <taxon>eudicotyledons</taxon>
        <taxon>Gunneridae</taxon>
        <taxon>Pentapetalae</taxon>
        <taxon>asterids</taxon>
        <taxon>campanulids</taxon>
        <taxon>Asterales</taxon>
        <taxon>Asteraceae</taxon>
        <taxon>Asteroideae</taxon>
        <taxon>Anthemideae</taxon>
        <taxon>Anthemidinae</taxon>
        <taxon>Tanacetum</taxon>
    </lineage>
</organism>
<feature type="region of interest" description="Disordered" evidence="1">
    <location>
        <begin position="180"/>
        <end position="199"/>
    </location>
</feature>
<name>A0ABQ5BXH0_9ASTR</name>
<protein>
    <submittedName>
        <fullName evidence="2">Uncharacterized protein</fullName>
    </submittedName>
</protein>
<accession>A0ABQ5BXH0</accession>
<proteinExistence type="predicted"/>
<comment type="caution">
    <text evidence="2">The sequence shown here is derived from an EMBL/GenBank/DDBJ whole genome shotgun (WGS) entry which is preliminary data.</text>
</comment>
<evidence type="ECO:0000256" key="1">
    <source>
        <dbReference type="SAM" id="MobiDB-lite"/>
    </source>
</evidence>
<reference evidence="2" key="2">
    <citation type="submission" date="2022-01" db="EMBL/GenBank/DDBJ databases">
        <authorList>
            <person name="Yamashiro T."/>
            <person name="Shiraishi A."/>
            <person name="Satake H."/>
            <person name="Nakayama K."/>
        </authorList>
    </citation>
    <scope>NUCLEOTIDE SEQUENCE</scope>
</reference>
<gene>
    <name evidence="2" type="ORF">Tco_0877233</name>
</gene>
<sequence>MSTPIDFSTYVMSHLKIDKLTQEHLFGPTFNLLKGTYKSRVELKYNFKECYKAVTDRLDWNNPKGKEYPFDLSKPLSLIMNQGRQVVLGDYFINNDLEYLRGGSSSKKYTTSTTKTRAAKYDILGIEDMVPLLWSPVKEIEVRREDQQLYKFKEVDCMMVVKEIENGLLEEVEKLEWSFEQDIDDEGEENEEDEDGGEV</sequence>